<proteinExistence type="inferred from homology"/>
<evidence type="ECO:0000259" key="15">
    <source>
        <dbReference type="Pfam" id="PF21305"/>
    </source>
</evidence>
<dbReference type="Pfam" id="PF00263">
    <property type="entry name" value="Secretin"/>
    <property type="match status" value="1"/>
</dbReference>
<sequence>MTSPRPPRSRRPAHRAALRSATVGACCAALLLPLLSPVAQAAGTATRKPASRAAAPVTLNFVNADIDAVSRAMGAMMDRQILVDPRVKGNITLYAEQPIPVARAYQNYQAALRGLGFSVVESGGLLKVLPEADAKLQAATVQVGPVQQRGEQVITQIFRLNHENPNNLVAVLRPLISPNNTINANPANSSLVITDYADNLARLAKIISALDQPAATDVEVIPLEHAVAADLATTVQRLAEGGGAAAAAAAVPGASGSGVTVMADARANALIIRGPNPVRLAQLRTLIRQLDRPGAGPAGTIRVVYLRNADATKLASVLRAAFGGGSGGGAGAGGSAGSASALPTAGSSGAAGGSATSAGGATGASGGTSAATSPISASAQPSTGGFIQADPATNSLVITAPEPLFRQIRQVIDQLDGRRAQVYVESMIVEMDAAKAAELGVQWQGLLGQSGDKYGVVLGTNYGTSASNILNVTAAATSGSVTASTAINGLNIGLLQRVNGVYTLGALARLLETVSGTNILSTPNLVALDNEEAKIVVGQNVPFVTGSFTSTGSSTSTVNPFQTVERKDVGLTLKIKPQIGEGGVVRMTVYQENSSVVATTSSNTNGPTTNKNSVETTVVADDGQIMVLGGQLREQYDDAVSKVPLLGDLPLVGNLFRSDARTRTKKIMLVFLRPTVLRDAAAAAALSTDRYEAIRAQQQAAQPERSRVMGINESPMLPEREDPSRRTGAPAVAPATAPVRPVTPPAGTTPATATDAAAAARTSATGTPRTGGVVTEPPVVDPSATR</sequence>
<dbReference type="InterPro" id="IPR004846">
    <property type="entry name" value="T2SS/T3SS_dom"/>
</dbReference>
<keyword evidence="3 10" id="KW-0813">Transport</keyword>
<feature type="region of interest" description="Disordered" evidence="11">
    <location>
        <begin position="696"/>
        <end position="786"/>
    </location>
</feature>
<dbReference type="InterPro" id="IPR005644">
    <property type="entry name" value="NolW-like"/>
</dbReference>
<feature type="domain" description="Type II/III secretion system secretin-like" evidence="13">
    <location>
        <begin position="511"/>
        <end position="678"/>
    </location>
</feature>
<evidence type="ECO:0000256" key="3">
    <source>
        <dbReference type="ARBA" id="ARBA00022448"/>
    </source>
</evidence>
<dbReference type="EMBL" id="JBBUTF010000002">
    <property type="protein sequence ID" value="MEK8024663.1"/>
    <property type="molecule type" value="Genomic_DNA"/>
</dbReference>
<evidence type="ECO:0000256" key="9">
    <source>
        <dbReference type="ARBA" id="ARBA00023237"/>
    </source>
</evidence>
<evidence type="ECO:0000256" key="6">
    <source>
        <dbReference type="ARBA" id="ARBA00022729"/>
    </source>
</evidence>
<comment type="similarity">
    <text evidence="2">Belongs to the bacterial secretin family. GSP D subfamily.</text>
</comment>
<comment type="subcellular location">
    <subcellularLocation>
        <location evidence="1 10">Cell outer membrane</location>
    </subcellularLocation>
</comment>
<evidence type="ECO:0000313" key="17">
    <source>
        <dbReference type="Proteomes" id="UP001368500"/>
    </source>
</evidence>
<dbReference type="Proteomes" id="UP001368500">
    <property type="component" value="Unassembled WGS sequence"/>
</dbReference>
<feature type="domain" description="NolW-like" evidence="14">
    <location>
        <begin position="155"/>
        <end position="215"/>
    </location>
</feature>
<dbReference type="Pfam" id="PF21305">
    <property type="entry name" value="type_II_gspD_N0"/>
    <property type="match status" value="1"/>
</dbReference>
<feature type="compositionally biased region" description="Low complexity" evidence="11">
    <location>
        <begin position="367"/>
        <end position="379"/>
    </location>
</feature>
<feature type="domain" description="GspD-like N0" evidence="15">
    <location>
        <begin position="59"/>
        <end position="128"/>
    </location>
</feature>
<feature type="signal peptide" evidence="12">
    <location>
        <begin position="1"/>
        <end position="41"/>
    </location>
</feature>
<evidence type="ECO:0000256" key="2">
    <source>
        <dbReference type="ARBA" id="ARBA00006980"/>
    </source>
</evidence>
<evidence type="ECO:0000256" key="5">
    <source>
        <dbReference type="ARBA" id="ARBA00022692"/>
    </source>
</evidence>
<reference evidence="16 17" key="1">
    <citation type="submission" date="2024-04" db="EMBL/GenBank/DDBJ databases">
        <title>Novel species of the genus Ideonella isolated from streams.</title>
        <authorList>
            <person name="Lu H."/>
        </authorList>
    </citation>
    <scope>NUCLEOTIDE SEQUENCE [LARGE SCALE GENOMIC DNA]</scope>
    <source>
        <strain evidence="16 17">BYS139W</strain>
    </source>
</reference>
<gene>
    <name evidence="16" type="primary">gspD</name>
    <name evidence="16" type="ORF">AACH11_01615</name>
</gene>
<dbReference type="InterPro" id="IPR001775">
    <property type="entry name" value="GspD/PilQ"/>
</dbReference>
<keyword evidence="7" id="KW-0653">Protein transport</keyword>
<evidence type="ECO:0000259" key="13">
    <source>
        <dbReference type="Pfam" id="PF00263"/>
    </source>
</evidence>
<evidence type="ECO:0000256" key="1">
    <source>
        <dbReference type="ARBA" id="ARBA00004442"/>
    </source>
</evidence>
<evidence type="ECO:0000256" key="8">
    <source>
        <dbReference type="ARBA" id="ARBA00023136"/>
    </source>
</evidence>
<evidence type="ECO:0000256" key="10">
    <source>
        <dbReference type="RuleBase" id="RU004004"/>
    </source>
</evidence>
<keyword evidence="6 12" id="KW-0732">Signal</keyword>
<dbReference type="InterPro" id="IPR050810">
    <property type="entry name" value="Bact_Secretion_Sys_Channel"/>
</dbReference>
<dbReference type="PRINTS" id="PR00811">
    <property type="entry name" value="BCTERIALGSPD"/>
</dbReference>
<keyword evidence="17" id="KW-1185">Reference proteome</keyword>
<keyword evidence="5" id="KW-0812">Transmembrane</keyword>
<feature type="chain" id="PRO_5045215901" evidence="12">
    <location>
        <begin position="42"/>
        <end position="786"/>
    </location>
</feature>
<feature type="domain" description="NolW-like" evidence="14">
    <location>
        <begin position="302"/>
        <end position="421"/>
    </location>
</feature>
<dbReference type="Pfam" id="PF03958">
    <property type="entry name" value="Secretin_N"/>
    <property type="match status" value="3"/>
</dbReference>
<evidence type="ECO:0000256" key="12">
    <source>
        <dbReference type="SAM" id="SignalP"/>
    </source>
</evidence>
<keyword evidence="4" id="KW-1134">Transmembrane beta strand</keyword>
<dbReference type="PANTHER" id="PTHR30332:SF24">
    <property type="entry name" value="SECRETIN GSPD-RELATED"/>
    <property type="match status" value="1"/>
</dbReference>
<keyword evidence="8" id="KW-0472">Membrane</keyword>
<feature type="compositionally biased region" description="Low complexity" evidence="11">
    <location>
        <begin position="726"/>
        <end position="772"/>
    </location>
</feature>
<evidence type="ECO:0000256" key="7">
    <source>
        <dbReference type="ARBA" id="ARBA00022927"/>
    </source>
</evidence>
<dbReference type="PANTHER" id="PTHR30332">
    <property type="entry name" value="PROBABLE GENERAL SECRETION PATHWAY PROTEIN D"/>
    <property type="match status" value="1"/>
</dbReference>
<name>A0ABU9B506_9BURK</name>
<dbReference type="InterPro" id="IPR049371">
    <property type="entry name" value="GspD-like_N0"/>
</dbReference>
<evidence type="ECO:0000256" key="11">
    <source>
        <dbReference type="SAM" id="MobiDB-lite"/>
    </source>
</evidence>
<keyword evidence="9" id="KW-0998">Cell outer membrane</keyword>
<evidence type="ECO:0000256" key="4">
    <source>
        <dbReference type="ARBA" id="ARBA00022452"/>
    </source>
</evidence>
<dbReference type="InterPro" id="IPR038591">
    <property type="entry name" value="NolW-like_sf"/>
</dbReference>
<evidence type="ECO:0000259" key="14">
    <source>
        <dbReference type="Pfam" id="PF03958"/>
    </source>
</evidence>
<dbReference type="InterPro" id="IPR013356">
    <property type="entry name" value="T2SS_GspD"/>
</dbReference>
<accession>A0ABU9B506</accession>
<dbReference type="Gene3D" id="3.30.1370.120">
    <property type="match status" value="3"/>
</dbReference>
<evidence type="ECO:0000313" key="16">
    <source>
        <dbReference type="EMBL" id="MEK8024663.1"/>
    </source>
</evidence>
<feature type="compositionally biased region" description="Low complexity" evidence="11">
    <location>
        <begin position="337"/>
        <end position="359"/>
    </location>
</feature>
<comment type="caution">
    <text evidence="16">The sequence shown here is derived from an EMBL/GenBank/DDBJ whole genome shotgun (WGS) entry which is preliminary data.</text>
</comment>
<dbReference type="NCBIfam" id="TIGR02517">
    <property type="entry name" value="type_II_gspD"/>
    <property type="match status" value="1"/>
</dbReference>
<feature type="region of interest" description="Disordered" evidence="11">
    <location>
        <begin position="333"/>
        <end position="384"/>
    </location>
</feature>
<organism evidence="16 17">
    <name type="scientific">Pseudaquabacterium rugosum</name>
    <dbReference type="NCBI Taxonomy" id="2984194"/>
    <lineage>
        <taxon>Bacteria</taxon>
        <taxon>Pseudomonadati</taxon>
        <taxon>Pseudomonadota</taxon>
        <taxon>Betaproteobacteria</taxon>
        <taxon>Burkholderiales</taxon>
        <taxon>Sphaerotilaceae</taxon>
        <taxon>Pseudaquabacterium</taxon>
    </lineage>
</organism>
<protein>
    <submittedName>
        <fullName evidence="16">Type II secretion system secretin GspD</fullName>
    </submittedName>
</protein>
<feature type="domain" description="NolW-like" evidence="14">
    <location>
        <begin position="218"/>
        <end position="295"/>
    </location>
</feature>
<dbReference type="RefSeq" id="WP_341372442.1">
    <property type="nucleotide sequence ID" value="NZ_JBBUTF010000002.1"/>
</dbReference>